<keyword evidence="3" id="KW-0378">Hydrolase</keyword>
<feature type="domain" description="Beta-lactamase-related" evidence="2">
    <location>
        <begin position="68"/>
        <end position="352"/>
    </location>
</feature>
<keyword evidence="1" id="KW-0732">Signal</keyword>
<evidence type="ECO:0000313" key="4">
    <source>
        <dbReference type="Proteomes" id="UP000282977"/>
    </source>
</evidence>
<dbReference type="AlphaFoldDB" id="A0A437JDN7"/>
<feature type="signal peptide" evidence="1">
    <location>
        <begin position="1"/>
        <end position="30"/>
    </location>
</feature>
<accession>A0A437JDN7</accession>
<sequence length="375" mass="40064">MSAAMKTKTAIRASLSLVPLLLLASAVPGAGQSAPLYMVEADSAVSEAALRGAIDAIFDADDMGDTRALLVLHDGKIVAERYAPQFGPDTKQLSWSMAKTITAVLIGLMVSDGRLALDSPAPVPAWNQAGDPRGAITLRQLLTMSSGLAHAESAEDAGGAIAATDTARMLFTDGAGDMAGYAEAKPLAEHPGARFNYSSATSVILSDILTRMLTDSSDPETRRAAMMQFIEGRLKQPVGLGSLTPEFDARGTMIGGSIMHMTARDYAKFGEFLRTRGRANGRQILSQRWVDFMTSPSEREPAYGGHIWLNRDSENSALFQGIGPKSLFGCVGHNGQYILVSPRQRLTIVRLGVSDSEQRVPLRKALGRLVELFPG</sequence>
<dbReference type="SUPFAM" id="SSF56601">
    <property type="entry name" value="beta-lactamase/transpeptidase-like"/>
    <property type="match status" value="1"/>
</dbReference>
<feature type="chain" id="PRO_5019329551" evidence="1">
    <location>
        <begin position="31"/>
        <end position="375"/>
    </location>
</feature>
<reference evidence="3 4" key="1">
    <citation type="submission" date="2019-01" db="EMBL/GenBank/DDBJ databases">
        <authorList>
            <person name="Chen W.-M."/>
        </authorList>
    </citation>
    <scope>NUCLEOTIDE SEQUENCE [LARGE SCALE GENOMIC DNA]</scope>
    <source>
        <strain evidence="3 4">TLA-22</strain>
    </source>
</reference>
<gene>
    <name evidence="3" type="ORF">ENE74_03785</name>
</gene>
<name>A0A437JDN7_9SPHN</name>
<dbReference type="PANTHER" id="PTHR43283">
    <property type="entry name" value="BETA-LACTAMASE-RELATED"/>
    <property type="match status" value="1"/>
</dbReference>
<dbReference type="PANTHER" id="PTHR43283:SF7">
    <property type="entry name" value="BETA-LACTAMASE-RELATED DOMAIN-CONTAINING PROTEIN"/>
    <property type="match status" value="1"/>
</dbReference>
<dbReference type="InterPro" id="IPR050789">
    <property type="entry name" value="Diverse_Enzym_Activities"/>
</dbReference>
<dbReference type="Pfam" id="PF00144">
    <property type="entry name" value="Beta-lactamase"/>
    <property type="match status" value="1"/>
</dbReference>
<evidence type="ECO:0000259" key="2">
    <source>
        <dbReference type="Pfam" id="PF00144"/>
    </source>
</evidence>
<keyword evidence="4" id="KW-1185">Reference proteome</keyword>
<dbReference type="EMBL" id="RZUL01000001">
    <property type="protein sequence ID" value="RVT43732.1"/>
    <property type="molecule type" value="Genomic_DNA"/>
</dbReference>
<dbReference type="Gene3D" id="3.40.710.10">
    <property type="entry name" value="DD-peptidase/beta-lactamase superfamily"/>
    <property type="match status" value="1"/>
</dbReference>
<protein>
    <submittedName>
        <fullName evidence="3">Class C beta-lactamase-related serine hydrolase</fullName>
    </submittedName>
</protein>
<dbReference type="Proteomes" id="UP000282977">
    <property type="component" value="Unassembled WGS sequence"/>
</dbReference>
<evidence type="ECO:0000256" key="1">
    <source>
        <dbReference type="SAM" id="SignalP"/>
    </source>
</evidence>
<organism evidence="3 4">
    <name type="scientific">Sphingobium algorifonticola</name>
    <dbReference type="NCBI Taxonomy" id="2008318"/>
    <lineage>
        <taxon>Bacteria</taxon>
        <taxon>Pseudomonadati</taxon>
        <taxon>Pseudomonadota</taxon>
        <taxon>Alphaproteobacteria</taxon>
        <taxon>Sphingomonadales</taxon>
        <taxon>Sphingomonadaceae</taxon>
        <taxon>Sphingobium</taxon>
    </lineage>
</organism>
<evidence type="ECO:0000313" key="3">
    <source>
        <dbReference type="EMBL" id="RVT43732.1"/>
    </source>
</evidence>
<proteinExistence type="predicted"/>
<comment type="caution">
    <text evidence="3">The sequence shown here is derived from an EMBL/GenBank/DDBJ whole genome shotgun (WGS) entry which is preliminary data.</text>
</comment>
<dbReference type="InterPro" id="IPR012338">
    <property type="entry name" value="Beta-lactam/transpept-like"/>
</dbReference>
<dbReference type="GO" id="GO:0016787">
    <property type="term" value="F:hydrolase activity"/>
    <property type="evidence" value="ECO:0007669"/>
    <property type="project" value="UniProtKB-KW"/>
</dbReference>
<dbReference type="OrthoDB" id="9814204at2"/>
<dbReference type="InterPro" id="IPR001466">
    <property type="entry name" value="Beta-lactam-related"/>
</dbReference>